<dbReference type="AlphaFoldDB" id="A0A7U7PZ25"/>
<comment type="caution">
    <text evidence="1">The sequence shown here is derived from an EMBL/GenBank/DDBJ whole genome shotgun (WGS) entry which is preliminary data.</text>
</comment>
<keyword evidence="2" id="KW-1185">Reference proteome</keyword>
<accession>A0A7U7PZ25</accession>
<proteinExistence type="predicted"/>
<evidence type="ECO:0000313" key="1">
    <source>
        <dbReference type="EMBL" id="CRI27222.1"/>
    </source>
</evidence>
<dbReference type="EMBL" id="CVOU01000018">
    <property type="protein sequence ID" value="CRI27222.1"/>
    <property type="molecule type" value="Genomic_DNA"/>
</dbReference>
<evidence type="ECO:0000313" key="2">
    <source>
        <dbReference type="Proteomes" id="UP000236509"/>
    </source>
</evidence>
<name>A0A7U7PZ25_9STAP</name>
<protein>
    <submittedName>
        <fullName evidence="1">Uncharacterized protein</fullName>
    </submittedName>
</protein>
<gene>
    <name evidence="1" type="ORF">BN1326_60458</name>
</gene>
<dbReference type="Proteomes" id="UP000236509">
    <property type="component" value="Unassembled WGS sequence"/>
</dbReference>
<sequence length="61" mass="7216">MFALNKNIEKAALETKNMIIYVDKFLYLLKNIDFTPRTFVCISNLSELMFYVNILTNKCLF</sequence>
<reference evidence="1 2" key="1">
    <citation type="submission" date="2015-04" db="EMBL/GenBank/DDBJ databases">
        <authorList>
            <person name="Cao L."/>
            <person name="Gao C.H."/>
        </authorList>
    </citation>
    <scope>NUCLEOTIDE SEQUENCE [LARGE SCALE GENOMIC DNA]</scope>
    <source>
        <strain evidence="1 2">SH3</strain>
    </source>
</reference>
<organism evidence="1 2">
    <name type="scientific">Staphylococcus argenteus</name>
    <dbReference type="NCBI Taxonomy" id="985002"/>
    <lineage>
        <taxon>Bacteria</taxon>
        <taxon>Bacillati</taxon>
        <taxon>Bacillota</taxon>
        <taxon>Bacilli</taxon>
        <taxon>Bacillales</taxon>
        <taxon>Staphylococcaceae</taxon>
        <taxon>Staphylococcus</taxon>
    </lineage>
</organism>